<feature type="compositionally biased region" description="Basic and acidic residues" evidence="3">
    <location>
        <begin position="352"/>
        <end position="373"/>
    </location>
</feature>
<sequence length="452" mass="51562">MGAIISKFRKEKTTYQILETLEEKITDIEQYTISTQERQKRFVANFLIISIGLYVLSFLTFYFVFFPPTWNERILHSLPLLICPLLIHLSRKLLGWYFQRKVNKNSTKLSNLRAEKKKILERVMDKETYKVAVEILNKFGDKSTNCYRPQTQSTSALTPIKANQPITATPKSAPLQPQSSRIQSIQRPIMPPPASPNLRNRFQPQTPIQSPYNVPQLGLHASVGSQSQQQSQQLLNRSLNNNQMMPYRRTPYPIINHNNKNVVEKMVDYLIGDGPSNRFAMICKDCFSHNGMALQEEYEYAAFRCAFCGILNPAKKLRPTAPKLPFEQQQISAITAAKEDSSSSGAPSSRSNSRENSDKDSGSDNEELFDKKNQPNTEENVEETITSSTNNIADESETQENLTNFEDQLQETVEEIKTTTEEESISQQSNETQENNQQAETIVKDDELKKTD</sequence>
<dbReference type="Pfam" id="PF10058">
    <property type="entry name" value="Zn_ribbon_10"/>
    <property type="match status" value="1"/>
</dbReference>
<feature type="region of interest" description="Disordered" evidence="3">
    <location>
        <begin position="417"/>
        <end position="452"/>
    </location>
</feature>
<dbReference type="EMBL" id="GANO01000066">
    <property type="protein sequence ID" value="JAB59805.1"/>
    <property type="molecule type" value="mRNA"/>
</dbReference>
<feature type="compositionally biased region" description="Polar residues" evidence="3">
    <location>
        <begin position="147"/>
        <end position="157"/>
    </location>
</feature>
<feature type="compositionally biased region" description="Polar residues" evidence="3">
    <location>
        <begin position="197"/>
        <end position="213"/>
    </location>
</feature>
<dbReference type="GO" id="GO:0008270">
    <property type="term" value="F:zinc ion binding"/>
    <property type="evidence" value="ECO:0007669"/>
    <property type="project" value="UniProtKB-KW"/>
</dbReference>
<accession>U5EPS4</accession>
<dbReference type="GO" id="GO:0098826">
    <property type="term" value="C:endoplasmic reticulum tubular network membrane"/>
    <property type="evidence" value="ECO:0007669"/>
    <property type="project" value="UniProtKB-UniRule"/>
</dbReference>
<dbReference type="InterPro" id="IPR019273">
    <property type="entry name" value="Lunapark_Znf"/>
</dbReference>
<keyword evidence="2" id="KW-0472">Membrane</keyword>
<dbReference type="AlphaFoldDB" id="U5EPS4"/>
<feature type="compositionally biased region" description="Polar residues" evidence="3">
    <location>
        <begin position="374"/>
        <end position="404"/>
    </location>
</feature>
<dbReference type="GO" id="GO:1903373">
    <property type="term" value="P:positive regulation of endoplasmic reticulum tubular network organization"/>
    <property type="evidence" value="ECO:0007669"/>
    <property type="project" value="UniProtKB-UniRule"/>
</dbReference>
<keyword evidence="2" id="KW-0812">Transmembrane</keyword>
<evidence type="ECO:0000313" key="5">
    <source>
        <dbReference type="EMBL" id="JAB59805.1"/>
    </source>
</evidence>
<feature type="compositionally biased region" description="Basic and acidic residues" evidence="3">
    <location>
        <begin position="442"/>
        <end position="452"/>
    </location>
</feature>
<comment type="similarity">
    <text evidence="1 2">Belongs to the lunapark family.</text>
</comment>
<keyword evidence="2" id="KW-0862">Zinc</keyword>
<reference evidence="5" key="1">
    <citation type="journal article" date="2014" name="Insect Biochem. Mol. Biol.">
        <title>An insight into the sialome of the frog biting fly, Corethrella appendiculata.</title>
        <authorList>
            <person name="Ribeiro J.M.C."/>
            <person name="Chagas A.C."/>
            <person name="Pham V.M."/>
            <person name="Lounibos L.P."/>
            <person name="Calvo E."/>
        </authorList>
    </citation>
    <scope>NUCLEOTIDE SEQUENCE</scope>
    <source>
        <tissue evidence="5">Salivary glands</tissue>
    </source>
</reference>
<dbReference type="InterPro" id="IPR040115">
    <property type="entry name" value="Lnp"/>
</dbReference>
<comment type="domain">
    <text evidence="2">The C4-type zinc finger motif is necessary both for its ER three-way tubular junction localization and formation.</text>
</comment>
<proteinExistence type="evidence at transcript level"/>
<evidence type="ECO:0000256" key="1">
    <source>
        <dbReference type="ARBA" id="ARBA00009940"/>
    </source>
</evidence>
<keyword evidence="2" id="KW-0256">Endoplasmic reticulum</keyword>
<feature type="domain" description="Lunapark zinc ribbon" evidence="4">
    <location>
        <begin position="263"/>
        <end position="312"/>
    </location>
</feature>
<feature type="region of interest" description="Disordered" evidence="3">
    <location>
        <begin position="147"/>
        <end position="216"/>
    </location>
</feature>
<comment type="subcellular location">
    <subcellularLocation>
        <location evidence="2">Endoplasmic reticulum membrane</location>
        <topology evidence="2">Multi-pass membrane protein</topology>
    </subcellularLocation>
</comment>
<dbReference type="GO" id="GO:0071788">
    <property type="term" value="P:endoplasmic reticulum tubular network maintenance"/>
    <property type="evidence" value="ECO:0007669"/>
    <property type="project" value="UniProtKB-UniRule"/>
</dbReference>
<feature type="region of interest" description="Disordered" evidence="3">
    <location>
        <begin position="334"/>
        <end position="404"/>
    </location>
</feature>
<comment type="caution">
    <text evidence="2">Lacks conserved residue(s) required for the propagation of feature annotation.</text>
</comment>
<keyword evidence="2" id="KW-0863">Zinc-finger</keyword>
<name>U5EPS4_9DIPT</name>
<keyword evidence="2" id="KW-0479">Metal-binding</keyword>
<comment type="function">
    <text evidence="2">Plays a role in determining ER morphology.</text>
</comment>
<dbReference type="PANTHER" id="PTHR22166">
    <property type="entry name" value="ENDOPLASMIC RETICULUM JUNCTION FORMATION PROTEIN LUNAPARK"/>
    <property type="match status" value="1"/>
</dbReference>
<keyword evidence="2" id="KW-1133">Transmembrane helix</keyword>
<feature type="transmembrane region" description="Helical" evidence="2">
    <location>
        <begin position="42"/>
        <end position="65"/>
    </location>
</feature>
<evidence type="ECO:0000259" key="4">
    <source>
        <dbReference type="Pfam" id="PF10058"/>
    </source>
</evidence>
<feature type="compositionally biased region" description="Low complexity" evidence="3">
    <location>
        <begin position="425"/>
        <end position="441"/>
    </location>
</feature>
<feature type="compositionally biased region" description="Low complexity" evidence="3">
    <location>
        <begin position="176"/>
        <end position="188"/>
    </location>
</feature>
<dbReference type="PANTHER" id="PTHR22166:SF12">
    <property type="entry name" value="ENDOPLASMIC RETICULUM JUNCTION FORMATION PROTEIN LUNAPARK"/>
    <property type="match status" value="1"/>
</dbReference>
<evidence type="ECO:0000256" key="3">
    <source>
        <dbReference type="SAM" id="MobiDB-lite"/>
    </source>
</evidence>
<feature type="compositionally biased region" description="Low complexity" evidence="3">
    <location>
        <begin position="342"/>
        <end position="351"/>
    </location>
</feature>
<organism evidence="5">
    <name type="scientific">Corethrella appendiculata</name>
    <dbReference type="NCBI Taxonomy" id="1370023"/>
    <lineage>
        <taxon>Eukaryota</taxon>
        <taxon>Metazoa</taxon>
        <taxon>Ecdysozoa</taxon>
        <taxon>Arthropoda</taxon>
        <taxon>Hexapoda</taxon>
        <taxon>Insecta</taxon>
        <taxon>Pterygota</taxon>
        <taxon>Neoptera</taxon>
        <taxon>Endopterygota</taxon>
        <taxon>Diptera</taxon>
        <taxon>Nematocera</taxon>
        <taxon>Culicoidea</taxon>
        <taxon>Chaoboridae</taxon>
        <taxon>Corethrella</taxon>
    </lineage>
</organism>
<protein>
    <recommendedName>
        <fullName evidence="2">Endoplasmic reticulum junction formation protein lunapark</fullName>
    </recommendedName>
</protein>
<evidence type="ECO:0000256" key="2">
    <source>
        <dbReference type="RuleBase" id="RU367073"/>
    </source>
</evidence>